<accession>A0A926VNJ0</accession>
<sequence length="84" mass="9609">MTTKTTENIQNQLHEILSKLPLSGQEQVLKFAISLQKKQLFQDWDAISDREAAALKAEFAEEDLAFSEASLTDYLHLLDREDLD</sequence>
<dbReference type="AlphaFoldDB" id="A0A926VNJ0"/>
<evidence type="ECO:0000313" key="1">
    <source>
        <dbReference type="EMBL" id="MBD2186117.1"/>
    </source>
</evidence>
<keyword evidence="2" id="KW-1185">Reference proteome</keyword>
<reference evidence="1" key="2">
    <citation type="submission" date="2020-08" db="EMBL/GenBank/DDBJ databases">
        <authorList>
            <person name="Chen M."/>
            <person name="Teng W."/>
            <person name="Zhao L."/>
            <person name="Hu C."/>
            <person name="Zhou Y."/>
            <person name="Han B."/>
            <person name="Song L."/>
            <person name="Shu W."/>
        </authorList>
    </citation>
    <scope>NUCLEOTIDE SEQUENCE</scope>
    <source>
        <strain evidence="1">FACHB-1375</strain>
    </source>
</reference>
<comment type="caution">
    <text evidence="1">The sequence shown here is derived from an EMBL/GenBank/DDBJ whole genome shotgun (WGS) entry which is preliminary data.</text>
</comment>
<dbReference type="Proteomes" id="UP000641646">
    <property type="component" value="Unassembled WGS sequence"/>
</dbReference>
<evidence type="ECO:0000313" key="2">
    <source>
        <dbReference type="Proteomes" id="UP000641646"/>
    </source>
</evidence>
<dbReference type="RefSeq" id="WP_190475119.1">
    <property type="nucleotide sequence ID" value="NZ_JACJPW010000167.1"/>
</dbReference>
<reference evidence="1" key="1">
    <citation type="journal article" date="2015" name="ISME J.">
        <title>Draft Genome Sequence of Streptomyces incarnatus NRRL8089, which Produces the Nucleoside Antibiotic Sinefungin.</title>
        <authorList>
            <person name="Oshima K."/>
            <person name="Hattori M."/>
            <person name="Shimizu H."/>
            <person name="Fukuda K."/>
            <person name="Nemoto M."/>
            <person name="Inagaki K."/>
            <person name="Tamura T."/>
        </authorList>
    </citation>
    <scope>NUCLEOTIDE SEQUENCE</scope>
    <source>
        <strain evidence="1">FACHB-1375</strain>
    </source>
</reference>
<name>A0A926VNJ0_9CYAN</name>
<dbReference type="EMBL" id="JACJPW010000167">
    <property type="protein sequence ID" value="MBD2186117.1"/>
    <property type="molecule type" value="Genomic_DNA"/>
</dbReference>
<evidence type="ECO:0008006" key="3">
    <source>
        <dbReference type="Google" id="ProtNLM"/>
    </source>
</evidence>
<gene>
    <name evidence="1" type="ORF">H6G03_34515</name>
</gene>
<proteinExistence type="predicted"/>
<protein>
    <recommendedName>
        <fullName evidence="3">Programmed cell death antitoxin YdcD</fullName>
    </recommendedName>
</protein>
<organism evidence="1 2">
    <name type="scientific">Aerosakkonema funiforme FACHB-1375</name>
    <dbReference type="NCBI Taxonomy" id="2949571"/>
    <lineage>
        <taxon>Bacteria</taxon>
        <taxon>Bacillati</taxon>
        <taxon>Cyanobacteriota</taxon>
        <taxon>Cyanophyceae</taxon>
        <taxon>Oscillatoriophycideae</taxon>
        <taxon>Aerosakkonematales</taxon>
        <taxon>Aerosakkonemataceae</taxon>
        <taxon>Aerosakkonema</taxon>
    </lineage>
</organism>